<dbReference type="EMBL" id="CP061336">
    <property type="protein sequence ID" value="QNU68211.1"/>
    <property type="molecule type" value="Genomic_DNA"/>
</dbReference>
<dbReference type="RefSeq" id="WP_137696568.1">
    <property type="nucleotide sequence ID" value="NZ_CP061336.1"/>
</dbReference>
<keyword evidence="5" id="KW-1185">Reference proteome</keyword>
<dbReference type="Proteomes" id="UP000306409">
    <property type="component" value="Chromosome"/>
</dbReference>
<proteinExistence type="predicted"/>
<dbReference type="AlphaFoldDB" id="A0A4U7JLZ3"/>
<feature type="domain" description="DUF4349" evidence="3">
    <location>
        <begin position="80"/>
        <end position="296"/>
    </location>
</feature>
<evidence type="ECO:0000256" key="1">
    <source>
        <dbReference type="SAM" id="Phobius"/>
    </source>
</evidence>
<dbReference type="OrthoDB" id="2162337at2"/>
<organism evidence="4 5">
    <name type="scientific">Ruminiclostridium herbifermentans</name>
    <dbReference type="NCBI Taxonomy" id="2488810"/>
    <lineage>
        <taxon>Bacteria</taxon>
        <taxon>Bacillati</taxon>
        <taxon>Bacillota</taxon>
        <taxon>Clostridia</taxon>
        <taxon>Eubacteriales</taxon>
        <taxon>Oscillospiraceae</taxon>
        <taxon>Ruminiclostridium</taxon>
    </lineage>
</organism>
<dbReference type="KEGG" id="rher:EHE19_007255"/>
<keyword evidence="1" id="KW-0472">Membrane</keyword>
<keyword evidence="2" id="KW-0732">Signal</keyword>
<reference evidence="4 5" key="1">
    <citation type="submission" date="2020-09" db="EMBL/GenBank/DDBJ databases">
        <title>Characterization and genome sequencing of Ruminiclostridium sp. nov. MA18.</title>
        <authorList>
            <person name="Rettenmaier R."/>
            <person name="Kowollik M.-L."/>
            <person name="Liebl W."/>
            <person name="Zverlov V."/>
        </authorList>
    </citation>
    <scope>NUCLEOTIDE SEQUENCE [LARGE SCALE GENOMIC DNA]</scope>
    <source>
        <strain evidence="4 5">MA18</strain>
    </source>
</reference>
<accession>A0A4U7JLZ3</accession>
<dbReference type="InterPro" id="IPR025645">
    <property type="entry name" value="DUF4349"/>
</dbReference>
<feature type="transmembrane region" description="Helical" evidence="1">
    <location>
        <begin position="275"/>
        <end position="297"/>
    </location>
</feature>
<dbReference type="PROSITE" id="PS51257">
    <property type="entry name" value="PROKAR_LIPOPROTEIN"/>
    <property type="match status" value="1"/>
</dbReference>
<name>A0A4U7JLZ3_9FIRM</name>
<gene>
    <name evidence="4" type="ORF">EHE19_007255</name>
</gene>
<evidence type="ECO:0000256" key="2">
    <source>
        <dbReference type="SAM" id="SignalP"/>
    </source>
</evidence>
<feature type="signal peptide" evidence="2">
    <location>
        <begin position="1"/>
        <end position="20"/>
    </location>
</feature>
<evidence type="ECO:0000313" key="5">
    <source>
        <dbReference type="Proteomes" id="UP000306409"/>
    </source>
</evidence>
<dbReference type="Pfam" id="PF14257">
    <property type="entry name" value="DUF4349"/>
    <property type="match status" value="1"/>
</dbReference>
<keyword evidence="1" id="KW-1133">Transmembrane helix</keyword>
<keyword evidence="1" id="KW-0812">Transmembrane</keyword>
<sequence>MVRKLLIWSLILVVSISAVGCGNKSTESVAAYNEQYSLSEPNGAVEIYDMESTESVSETKSIAAKEDESSQSLANMTSGQKIIFSGQVNLETLDFEKTKTELSQYIESIGGFIQNSSIRGGRLGYAGLKSAEYVFRIPKAKYNQSLIDLKKFGTVVLEESSGEDVTEQYFDTEARLKSLKIRQERLHALLSKAEKMEDILKIEKELQEVLYAIENYTGTLRKWDSLIEYSTLKVNISEVEQIKPETPKEKDGFFERVAYSFNNSLIGLGEFLQDFVVALAAALPILIPIGAICYLIFKFIRKIKRTLEKKEVSEKEDKKEE</sequence>
<evidence type="ECO:0000259" key="3">
    <source>
        <dbReference type="Pfam" id="PF14257"/>
    </source>
</evidence>
<feature type="chain" id="PRO_5038645726" evidence="2">
    <location>
        <begin position="21"/>
        <end position="321"/>
    </location>
</feature>
<evidence type="ECO:0000313" key="4">
    <source>
        <dbReference type="EMBL" id="QNU68211.1"/>
    </source>
</evidence>
<protein>
    <submittedName>
        <fullName evidence="4">DUF4349 domain-containing protein</fullName>
    </submittedName>
</protein>